<dbReference type="AlphaFoldDB" id="A0A2L1C934"/>
<dbReference type="EMBL" id="CP026606">
    <property type="protein sequence ID" value="AVB75892.1"/>
    <property type="molecule type" value="Genomic_DNA"/>
</dbReference>
<name>A0A2L1C934_METMI</name>
<dbReference type="Pfam" id="PF10802">
    <property type="entry name" value="DUF2540"/>
    <property type="match status" value="1"/>
</dbReference>
<dbReference type="RefSeq" id="WP_104837513.1">
    <property type="nucleotide sequence ID" value="NZ_CP026606.1"/>
</dbReference>
<dbReference type="InterPro" id="IPR024254">
    <property type="entry name" value="MJ0366-like"/>
</dbReference>
<evidence type="ECO:0000313" key="1">
    <source>
        <dbReference type="EMBL" id="AVB75892.1"/>
    </source>
</evidence>
<protein>
    <submittedName>
        <fullName evidence="1">Uncharacterized protein</fullName>
    </submittedName>
</protein>
<dbReference type="GeneID" id="36101568"/>
<dbReference type="Proteomes" id="UP000239462">
    <property type="component" value="Chromosome"/>
</dbReference>
<reference evidence="2" key="1">
    <citation type="journal article" date="2018" name="Genome Announc.">
        <title>Complete Genome Sequence of the Methanococcus maripaludis Type Strain JJ (DSM 2067), a Model for Selenoprotein Synthesis in Archaea.</title>
        <authorList>
            <person name="Poehlein A."/>
            <person name="Heym D."/>
            <person name="Quitzke V."/>
            <person name="Fersch J."/>
            <person name="Daniel R."/>
            <person name="Rother M."/>
        </authorList>
    </citation>
    <scope>NUCLEOTIDE SEQUENCE [LARGE SCALE GENOMIC DNA]</scope>
    <source>
        <strain evidence="2">DSM 2067</strain>
    </source>
</reference>
<accession>A0A2L1C934</accession>
<dbReference type="GO" id="GO:0006355">
    <property type="term" value="P:regulation of DNA-templated transcription"/>
    <property type="evidence" value="ECO:0007669"/>
    <property type="project" value="InterPro"/>
</dbReference>
<organism evidence="1 2">
    <name type="scientific">Methanococcus maripaludis</name>
    <name type="common">Methanococcus deltae</name>
    <dbReference type="NCBI Taxonomy" id="39152"/>
    <lineage>
        <taxon>Archaea</taxon>
        <taxon>Methanobacteriati</taxon>
        <taxon>Methanobacteriota</taxon>
        <taxon>Methanomada group</taxon>
        <taxon>Methanococci</taxon>
        <taxon>Methanococcales</taxon>
        <taxon>Methanococcaceae</taxon>
        <taxon>Methanococcus</taxon>
    </lineage>
</organism>
<dbReference type="Gene3D" id="3.30.70.3260">
    <property type="entry name" value="Uncharacterised protein PF10802, DUF2540"/>
    <property type="match status" value="1"/>
</dbReference>
<evidence type="ECO:0000313" key="2">
    <source>
        <dbReference type="Proteomes" id="UP000239462"/>
    </source>
</evidence>
<proteinExistence type="predicted"/>
<dbReference type="InterPro" id="IPR010985">
    <property type="entry name" value="Ribbon_hlx_hlx"/>
</dbReference>
<gene>
    <name evidence="1" type="ORF">MMJJ_04750</name>
</gene>
<sequence>MTQQQFYLVKDVDSRALRYYLHKLENLTSINPERLKNLVESKKNYKRTIKLSKQEQNITDKFGKATNILVNYLIIEAEQNE</sequence>
<dbReference type="SUPFAM" id="SSF47598">
    <property type="entry name" value="Ribbon-helix-helix"/>
    <property type="match status" value="1"/>
</dbReference>
<dbReference type="KEGG" id="mmad:MMJJ_04750"/>